<feature type="transmembrane region" description="Helical" evidence="8">
    <location>
        <begin position="21"/>
        <end position="41"/>
    </location>
</feature>
<keyword evidence="7 8" id="KW-0472">Membrane</keyword>
<dbReference type="Proteomes" id="UP000001695">
    <property type="component" value="Chromosome"/>
</dbReference>
<keyword evidence="6 8" id="KW-1133">Transmembrane helix</keyword>
<dbReference type="eggNOG" id="COG0609">
    <property type="taxonomic scope" value="Bacteria"/>
</dbReference>
<comment type="subcellular location">
    <subcellularLocation>
        <location evidence="1">Cell membrane</location>
        <topology evidence="1">Multi-pass membrane protein</topology>
    </subcellularLocation>
</comment>
<dbReference type="GO" id="GO:0033214">
    <property type="term" value="P:siderophore-iron import into cell"/>
    <property type="evidence" value="ECO:0007669"/>
    <property type="project" value="TreeGrafter"/>
</dbReference>
<evidence type="ECO:0000256" key="6">
    <source>
        <dbReference type="ARBA" id="ARBA00022989"/>
    </source>
</evidence>
<dbReference type="SUPFAM" id="SSF81345">
    <property type="entry name" value="ABC transporter involved in vitamin B12 uptake, BtuC"/>
    <property type="match status" value="1"/>
</dbReference>
<dbReference type="EMBL" id="CP001016">
    <property type="protein sequence ID" value="ACB95942.1"/>
    <property type="molecule type" value="Genomic_DNA"/>
</dbReference>
<dbReference type="Gene3D" id="1.10.3470.10">
    <property type="entry name" value="ABC transporter involved in vitamin B12 uptake, BtuC"/>
    <property type="match status" value="1"/>
</dbReference>
<dbReference type="CDD" id="cd06550">
    <property type="entry name" value="TM_ABC_iron-siderophores_like"/>
    <property type="match status" value="1"/>
</dbReference>
<evidence type="ECO:0000256" key="4">
    <source>
        <dbReference type="ARBA" id="ARBA00022475"/>
    </source>
</evidence>
<feature type="transmembrane region" description="Helical" evidence="8">
    <location>
        <begin position="76"/>
        <end position="96"/>
    </location>
</feature>
<evidence type="ECO:0000256" key="1">
    <source>
        <dbReference type="ARBA" id="ARBA00004651"/>
    </source>
</evidence>
<evidence type="ECO:0000313" key="10">
    <source>
        <dbReference type="Proteomes" id="UP000001695"/>
    </source>
</evidence>
<proteinExistence type="inferred from homology"/>
<dbReference type="STRING" id="395963.Bind_2329"/>
<dbReference type="OrthoDB" id="9811975at2"/>
<dbReference type="PANTHER" id="PTHR30472:SF70">
    <property type="entry name" value="MOLYBDATE IMPORT SYSTEM PERMEASE PROTEIN MOLB"/>
    <property type="match status" value="1"/>
</dbReference>
<dbReference type="KEGG" id="bid:Bind_2329"/>
<dbReference type="InterPro" id="IPR037294">
    <property type="entry name" value="ABC_BtuC-like"/>
</dbReference>
<feature type="transmembrane region" description="Helical" evidence="8">
    <location>
        <begin position="269"/>
        <end position="288"/>
    </location>
</feature>
<comment type="similarity">
    <text evidence="2">Belongs to the binding-protein-dependent transport system permease family. FecCD subfamily.</text>
</comment>
<keyword evidence="3" id="KW-0813">Transport</keyword>
<name>B2IHF7_BEII9</name>
<dbReference type="GO" id="GO:0005886">
    <property type="term" value="C:plasma membrane"/>
    <property type="evidence" value="ECO:0007669"/>
    <property type="project" value="UniProtKB-SubCell"/>
</dbReference>
<keyword evidence="4" id="KW-1003">Cell membrane</keyword>
<evidence type="ECO:0000256" key="5">
    <source>
        <dbReference type="ARBA" id="ARBA00022692"/>
    </source>
</evidence>
<evidence type="ECO:0000256" key="8">
    <source>
        <dbReference type="SAM" id="Phobius"/>
    </source>
</evidence>
<dbReference type="Pfam" id="PF01032">
    <property type="entry name" value="FecCD"/>
    <property type="match status" value="1"/>
</dbReference>
<reference evidence="9 10" key="2">
    <citation type="journal article" date="2010" name="J. Bacteriol.">
        <title>Complete genome sequence of Beijerinckia indica subsp. indica.</title>
        <authorList>
            <person name="Tamas I."/>
            <person name="Dedysh S.N."/>
            <person name="Liesack W."/>
            <person name="Stott M.B."/>
            <person name="Alam M."/>
            <person name="Murrell J.C."/>
            <person name="Dunfield P.F."/>
        </authorList>
    </citation>
    <scope>NUCLEOTIDE SEQUENCE [LARGE SCALE GENOMIC DNA]</scope>
    <source>
        <strain evidence="10">ATCC 9039 / DSM 1715 / NCIMB 8712</strain>
    </source>
</reference>
<feature type="transmembrane region" description="Helical" evidence="8">
    <location>
        <begin position="320"/>
        <end position="341"/>
    </location>
</feature>
<reference evidence="10" key="1">
    <citation type="submission" date="2008-03" db="EMBL/GenBank/DDBJ databases">
        <title>Complete sequence of chromosome of Beijerinckia indica subsp. indica ATCC 9039.</title>
        <authorList>
            <consortium name="US DOE Joint Genome Institute"/>
            <person name="Copeland A."/>
            <person name="Lucas S."/>
            <person name="Lapidus A."/>
            <person name="Glavina del Rio T."/>
            <person name="Dalin E."/>
            <person name="Tice H."/>
            <person name="Bruce D."/>
            <person name="Goodwin L."/>
            <person name="Pitluck S."/>
            <person name="LaButti K."/>
            <person name="Schmutz J."/>
            <person name="Larimer F."/>
            <person name="Land M."/>
            <person name="Hauser L."/>
            <person name="Kyrpides N."/>
            <person name="Mikhailova N."/>
            <person name="Dunfield P.F."/>
            <person name="Dedysh S.N."/>
            <person name="Liesack W."/>
            <person name="Saw J.H."/>
            <person name="Alam M."/>
            <person name="Chen Y."/>
            <person name="Murrell J.C."/>
            <person name="Richardson P."/>
        </authorList>
    </citation>
    <scope>NUCLEOTIDE SEQUENCE [LARGE SCALE GENOMIC DNA]</scope>
    <source>
        <strain evidence="10">ATCC 9039 / DSM 1715 / NCIMB 8712</strain>
    </source>
</reference>
<evidence type="ECO:0000256" key="2">
    <source>
        <dbReference type="ARBA" id="ARBA00007935"/>
    </source>
</evidence>
<keyword evidence="5 8" id="KW-0812">Transmembrane</keyword>
<keyword evidence="10" id="KW-1185">Reference proteome</keyword>
<sequence length="348" mass="36771">MSTLSYTDVPARRERTWHAPLLVILLGLTIAIALTIGRYPLSLSDLLDFSLASLRVKTIAATRYDLLYNVIVEIRLPRVLAAGLIGAALSISGGAYQAVFRNPLVSPGIMGVLAGASFGAALGMLVASQWFLVQVLAFAFGLGAVALGVIIANLFGPATMITLILGGMISGAFFTAALSIVKYTADPYDQLPAIVYWLMGHLGGIELRDVGVLTPFVLIGCAILSMFGRGLDALAMGEDEARSLGVPVFVLRYGVIAVATFVSSISVSFAGMIGWIGLVVPHFARVVVGPGNARLLPASACMGAIFLIIADGFARNLWRAEIPVGIMTELFGIPAFLLVIYRARKGWA</sequence>
<dbReference type="HOGENOM" id="CLU_013016_0_2_5"/>
<protein>
    <submittedName>
        <fullName evidence="9">Transport system permease protein</fullName>
    </submittedName>
</protein>
<evidence type="ECO:0000256" key="7">
    <source>
        <dbReference type="ARBA" id="ARBA00023136"/>
    </source>
</evidence>
<evidence type="ECO:0000256" key="3">
    <source>
        <dbReference type="ARBA" id="ARBA00022448"/>
    </source>
</evidence>
<feature type="transmembrane region" description="Helical" evidence="8">
    <location>
        <begin position="162"/>
        <end position="181"/>
    </location>
</feature>
<feature type="transmembrane region" description="Helical" evidence="8">
    <location>
        <begin position="212"/>
        <end position="231"/>
    </location>
</feature>
<dbReference type="PANTHER" id="PTHR30472">
    <property type="entry name" value="FERRIC ENTEROBACTIN TRANSPORT SYSTEM PERMEASE PROTEIN"/>
    <property type="match status" value="1"/>
</dbReference>
<dbReference type="GO" id="GO:0022857">
    <property type="term" value="F:transmembrane transporter activity"/>
    <property type="evidence" value="ECO:0007669"/>
    <property type="project" value="InterPro"/>
</dbReference>
<organism evidence="9 10">
    <name type="scientific">Beijerinckia indica subsp. indica (strain ATCC 9039 / DSM 1715 / NCIMB 8712)</name>
    <dbReference type="NCBI Taxonomy" id="395963"/>
    <lineage>
        <taxon>Bacteria</taxon>
        <taxon>Pseudomonadati</taxon>
        <taxon>Pseudomonadota</taxon>
        <taxon>Alphaproteobacteria</taxon>
        <taxon>Hyphomicrobiales</taxon>
        <taxon>Beijerinckiaceae</taxon>
        <taxon>Beijerinckia</taxon>
    </lineage>
</organism>
<feature type="transmembrane region" description="Helical" evidence="8">
    <location>
        <begin position="295"/>
        <end position="314"/>
    </location>
</feature>
<gene>
    <name evidence="9" type="ordered locus">Bind_2329</name>
</gene>
<evidence type="ECO:0000313" key="9">
    <source>
        <dbReference type="EMBL" id="ACB95942.1"/>
    </source>
</evidence>
<dbReference type="RefSeq" id="WP_012385295.1">
    <property type="nucleotide sequence ID" value="NC_010581.1"/>
</dbReference>
<feature type="transmembrane region" description="Helical" evidence="8">
    <location>
        <begin position="133"/>
        <end position="155"/>
    </location>
</feature>
<dbReference type="AlphaFoldDB" id="B2IHF7"/>
<dbReference type="InterPro" id="IPR000522">
    <property type="entry name" value="ABC_transptr_permease_BtuC"/>
</dbReference>
<feature type="transmembrane region" description="Helical" evidence="8">
    <location>
        <begin position="243"/>
        <end position="263"/>
    </location>
</feature>
<feature type="transmembrane region" description="Helical" evidence="8">
    <location>
        <begin position="108"/>
        <end position="127"/>
    </location>
</feature>
<accession>B2IHF7</accession>